<keyword evidence="1" id="KW-0732">Signal</keyword>
<keyword evidence="3" id="KW-1185">Reference proteome</keyword>
<dbReference type="AlphaFoldDB" id="A0A8J7MC12"/>
<dbReference type="Proteomes" id="UP000624703">
    <property type="component" value="Unassembled WGS sequence"/>
</dbReference>
<proteinExistence type="predicted"/>
<dbReference type="RefSeq" id="WP_200310259.1">
    <property type="nucleotide sequence ID" value="NZ_JAENIM010000020.1"/>
</dbReference>
<feature type="signal peptide" evidence="1">
    <location>
        <begin position="1"/>
        <end position="23"/>
    </location>
</feature>
<comment type="caution">
    <text evidence="2">The sequence shown here is derived from an EMBL/GenBank/DDBJ whole genome shotgun (WGS) entry which is preliminary data.</text>
</comment>
<dbReference type="InterPro" id="IPR009706">
    <property type="entry name" value="DUF1287"/>
</dbReference>
<evidence type="ECO:0000256" key="1">
    <source>
        <dbReference type="SAM" id="SignalP"/>
    </source>
</evidence>
<evidence type="ECO:0000313" key="2">
    <source>
        <dbReference type="EMBL" id="MBK1790221.1"/>
    </source>
</evidence>
<organism evidence="2 3">
    <name type="scientific">Persicirhabdus sediminis</name>
    <dbReference type="NCBI Taxonomy" id="454144"/>
    <lineage>
        <taxon>Bacteria</taxon>
        <taxon>Pseudomonadati</taxon>
        <taxon>Verrucomicrobiota</taxon>
        <taxon>Verrucomicrobiia</taxon>
        <taxon>Verrucomicrobiales</taxon>
        <taxon>Verrucomicrobiaceae</taxon>
        <taxon>Persicirhabdus</taxon>
    </lineage>
</organism>
<accession>A0A8J7MC12</accession>
<dbReference type="PIRSF" id="PIRSF011444">
    <property type="entry name" value="DUF1287"/>
    <property type="match status" value="1"/>
</dbReference>
<name>A0A8J7MC12_9BACT</name>
<protein>
    <submittedName>
        <fullName evidence="2">DUF1287 domain-containing protein</fullName>
    </submittedName>
</protein>
<dbReference type="EMBL" id="JAENIM010000020">
    <property type="protein sequence ID" value="MBK1790221.1"/>
    <property type="molecule type" value="Genomic_DNA"/>
</dbReference>
<reference evidence="2" key="1">
    <citation type="submission" date="2021-01" db="EMBL/GenBank/DDBJ databases">
        <title>Modified the classification status of verrucomicrobia.</title>
        <authorList>
            <person name="Feng X."/>
        </authorList>
    </citation>
    <scope>NUCLEOTIDE SEQUENCE</scope>
    <source>
        <strain evidence="2">_KCTC 22039</strain>
    </source>
</reference>
<dbReference type="Pfam" id="PF06940">
    <property type="entry name" value="DUF1287"/>
    <property type="match status" value="1"/>
</dbReference>
<evidence type="ECO:0000313" key="3">
    <source>
        <dbReference type="Proteomes" id="UP000624703"/>
    </source>
</evidence>
<feature type="chain" id="PRO_5035314053" evidence="1">
    <location>
        <begin position="24"/>
        <end position="207"/>
    </location>
</feature>
<sequence length="207" mass="23298">MKKIRLTIPSLTLLLLLTNCDSAPQPHHKETKSEIVAAARQQIGKTVSYDPSYQSLSYPNGDIPLEAGVCTDVVIRALRTSHQLDLQKLVHEDMKANFSSYPKIWGLKGTDKNIDHRRVPNLQTYFKRMGYQLKLTDNPANYLAGDLVTCTVPPHLPHIMIVSSRTNATGTPLVIHNIGSGTREEDRLFEFKLTGHYRIPTNKKSPR</sequence>
<gene>
    <name evidence="2" type="ORF">JIN82_03515</name>
</gene>